<keyword evidence="4" id="KW-1185">Reference proteome</keyword>
<feature type="compositionally biased region" description="Polar residues" evidence="2">
    <location>
        <begin position="648"/>
        <end position="657"/>
    </location>
</feature>
<feature type="compositionally biased region" description="Low complexity" evidence="2">
    <location>
        <begin position="635"/>
        <end position="647"/>
    </location>
</feature>
<accession>A0A4Y7IT59</accession>
<feature type="coiled-coil region" evidence="1">
    <location>
        <begin position="244"/>
        <end position="388"/>
    </location>
</feature>
<sequence>MKMKKTTEVSEEGTTATDFVKNTNNFVRNSSEKEKNLKLQKRKVRNLGVRLKKDGGKRSGPVTPLLKWKIDDKEEIEKEEEENVCEEGYEIENDADKMEKSGKKVKGKVGVVSARKLAAGLWKLQKLQEVNDAEEDGLSSHKKLNDRLGFEAGVEHVGSPFFFHSKSAEVGLDHTDFSLCAAGVSKSKNENQHKVKTSFSFSNSAMEGATKWDPGCSKTSDEVFKFYGQVKLLEDQHKASVSVVSSVQAELERARNRIHELEMERQSTKKQFEHIIRNLKEEKTSWRSREHEKVRAIIDDMKDELTREKKNRQRLEIVNSKLVNELTSTKRSTKHLMHDYEKERKNRQLMEEVCDELAKEIGEDKAEVEALKRESNKIREEVEEERRMLQMAEVWREERVQMKLLDAKLILEQKYSQLNGLMEDLDRFLSSRTGTTDSMGMREAAILRNAVNSVNIQDVNFSYEPPNSEDIFSVFEELQHGGANEREIQQGLDFSPKVNEFKRNSVERYSNGYVDHQGEIEEDGSGWETVSHVDQGSSYSPEGSELSVDRSNRDSYASGSVIGWKGNGGNGSPNSQISEICSSSPAKKSKKKASSISRLWRSNPRNSEKYKIISVEGKNEKISNGRVSNVGAMNSSESGEGGFSSPSMVSLQWSSPDLGNPQMKGGTRGSIERKKADDQENLKAKFLEARLEVQRYQVRHILQEDYV</sequence>
<organism evidence="3 4">
    <name type="scientific">Papaver somniferum</name>
    <name type="common">Opium poppy</name>
    <dbReference type="NCBI Taxonomy" id="3469"/>
    <lineage>
        <taxon>Eukaryota</taxon>
        <taxon>Viridiplantae</taxon>
        <taxon>Streptophyta</taxon>
        <taxon>Embryophyta</taxon>
        <taxon>Tracheophyta</taxon>
        <taxon>Spermatophyta</taxon>
        <taxon>Magnoliopsida</taxon>
        <taxon>Ranunculales</taxon>
        <taxon>Papaveraceae</taxon>
        <taxon>Papaveroideae</taxon>
        <taxon>Papaver</taxon>
    </lineage>
</organism>
<evidence type="ECO:0000256" key="2">
    <source>
        <dbReference type="SAM" id="MobiDB-lite"/>
    </source>
</evidence>
<feature type="region of interest" description="Disordered" evidence="2">
    <location>
        <begin position="626"/>
        <end position="678"/>
    </location>
</feature>
<dbReference type="STRING" id="3469.A0A4Y7IT59"/>
<feature type="region of interest" description="Disordered" evidence="2">
    <location>
        <begin position="529"/>
        <end position="601"/>
    </location>
</feature>
<dbReference type="OMA" id="NVIEDIC"/>
<name>A0A4Y7IT59_PAPSO</name>
<feature type="compositionally biased region" description="Polar residues" evidence="2">
    <location>
        <begin position="532"/>
        <end position="541"/>
    </location>
</feature>
<dbReference type="PANTHER" id="PTHR31071:SF2">
    <property type="entry name" value="ACTIN CYTOSKELETON-REGULATORY COMPLEX PAN-LIKE PROTEIN"/>
    <property type="match status" value="1"/>
</dbReference>
<gene>
    <name evidence="3" type="ORF">C5167_019113</name>
</gene>
<dbReference type="Gramene" id="RZC50689">
    <property type="protein sequence ID" value="RZC50689"/>
    <property type="gene ID" value="C5167_019113"/>
</dbReference>
<reference evidence="3 4" key="1">
    <citation type="journal article" date="2018" name="Science">
        <title>The opium poppy genome and morphinan production.</title>
        <authorList>
            <person name="Guo L."/>
            <person name="Winzer T."/>
            <person name="Yang X."/>
            <person name="Li Y."/>
            <person name="Ning Z."/>
            <person name="He Z."/>
            <person name="Teodor R."/>
            <person name="Lu Y."/>
            <person name="Bowser T.A."/>
            <person name="Graham I.A."/>
            <person name="Ye K."/>
        </authorList>
    </citation>
    <scope>NUCLEOTIDE SEQUENCE [LARGE SCALE GENOMIC DNA]</scope>
    <source>
        <strain evidence="4">cv. HN1</strain>
        <tissue evidence="3">Leaves</tissue>
    </source>
</reference>
<dbReference type="PANTHER" id="PTHR31071">
    <property type="entry name" value="GB|AAF24581.1"/>
    <property type="match status" value="1"/>
</dbReference>
<dbReference type="InterPro" id="IPR043424">
    <property type="entry name" value="BLT-like"/>
</dbReference>
<evidence type="ECO:0000256" key="1">
    <source>
        <dbReference type="SAM" id="Coils"/>
    </source>
</evidence>
<proteinExistence type="predicted"/>
<feature type="compositionally biased region" description="Polar residues" evidence="2">
    <location>
        <begin position="12"/>
        <end position="29"/>
    </location>
</feature>
<dbReference type="AlphaFoldDB" id="A0A4Y7IT59"/>
<dbReference type="EMBL" id="CM010716">
    <property type="protein sequence ID" value="RZC50689.1"/>
    <property type="molecule type" value="Genomic_DNA"/>
</dbReference>
<dbReference type="Proteomes" id="UP000316621">
    <property type="component" value="Chromosome 2"/>
</dbReference>
<feature type="compositionally biased region" description="Polar residues" evidence="2">
    <location>
        <begin position="572"/>
        <end position="581"/>
    </location>
</feature>
<evidence type="ECO:0000313" key="4">
    <source>
        <dbReference type="Proteomes" id="UP000316621"/>
    </source>
</evidence>
<protein>
    <submittedName>
        <fullName evidence="3">Uncharacterized protein</fullName>
    </submittedName>
</protein>
<evidence type="ECO:0000313" key="3">
    <source>
        <dbReference type="EMBL" id="RZC50689.1"/>
    </source>
</evidence>
<keyword evidence="1" id="KW-0175">Coiled coil</keyword>
<feature type="region of interest" description="Disordered" evidence="2">
    <location>
        <begin position="1"/>
        <end position="38"/>
    </location>
</feature>